<accession>E1ZKX8</accession>
<evidence type="ECO:0000313" key="6">
    <source>
        <dbReference type="Proteomes" id="UP000008141"/>
    </source>
</evidence>
<dbReference type="RefSeq" id="XP_005845561.1">
    <property type="nucleotide sequence ID" value="XM_005845499.1"/>
</dbReference>
<evidence type="ECO:0000313" key="5">
    <source>
        <dbReference type="EMBL" id="EFN53459.1"/>
    </source>
</evidence>
<reference evidence="5 6" key="1">
    <citation type="journal article" date="2010" name="Plant Cell">
        <title>The Chlorella variabilis NC64A genome reveals adaptation to photosymbiosis, coevolution with viruses, and cryptic sex.</title>
        <authorList>
            <person name="Blanc G."/>
            <person name="Duncan G."/>
            <person name="Agarkova I."/>
            <person name="Borodovsky M."/>
            <person name="Gurnon J."/>
            <person name="Kuo A."/>
            <person name="Lindquist E."/>
            <person name="Lucas S."/>
            <person name="Pangilinan J."/>
            <person name="Polle J."/>
            <person name="Salamov A."/>
            <person name="Terry A."/>
            <person name="Yamada T."/>
            <person name="Dunigan D.D."/>
            <person name="Grigoriev I.V."/>
            <person name="Claverie J.M."/>
            <person name="Van Etten J.L."/>
        </authorList>
    </citation>
    <scope>NUCLEOTIDE SEQUENCE [LARGE SCALE GENOMIC DNA]</scope>
    <source>
        <strain evidence="5 6">NC64A</strain>
    </source>
</reference>
<evidence type="ECO:0000256" key="3">
    <source>
        <dbReference type="ARBA" id="ARBA00022691"/>
    </source>
</evidence>
<dbReference type="OMA" id="MRAYGVQ"/>
<dbReference type="InterPro" id="IPR001214">
    <property type="entry name" value="SET_dom"/>
</dbReference>
<protein>
    <recommendedName>
        <fullName evidence="4">SET domain-containing protein</fullName>
    </recommendedName>
</protein>
<organism evidence="6">
    <name type="scientific">Chlorella variabilis</name>
    <name type="common">Green alga</name>
    <dbReference type="NCBI Taxonomy" id="554065"/>
    <lineage>
        <taxon>Eukaryota</taxon>
        <taxon>Viridiplantae</taxon>
        <taxon>Chlorophyta</taxon>
        <taxon>core chlorophytes</taxon>
        <taxon>Trebouxiophyceae</taxon>
        <taxon>Chlorellales</taxon>
        <taxon>Chlorellaceae</taxon>
        <taxon>Chlorella clade</taxon>
        <taxon>Chlorella</taxon>
    </lineage>
</organism>
<dbReference type="InParanoid" id="E1ZKX8"/>
<dbReference type="InterPro" id="IPR050600">
    <property type="entry name" value="SETD3_SETD6_MTase"/>
</dbReference>
<dbReference type="eggNOG" id="KOG1337">
    <property type="taxonomic scope" value="Eukaryota"/>
</dbReference>
<name>E1ZKX8_CHLVA</name>
<dbReference type="InterPro" id="IPR015353">
    <property type="entry name" value="Rubisco_LSMT_subst-bd"/>
</dbReference>
<dbReference type="Proteomes" id="UP000008141">
    <property type="component" value="Unassembled WGS sequence"/>
</dbReference>
<dbReference type="Pfam" id="PF00856">
    <property type="entry name" value="SET"/>
    <property type="match status" value="1"/>
</dbReference>
<dbReference type="EMBL" id="GL433851">
    <property type="protein sequence ID" value="EFN53459.1"/>
    <property type="molecule type" value="Genomic_DNA"/>
</dbReference>
<dbReference type="InterPro" id="IPR036464">
    <property type="entry name" value="Rubisco_LSMT_subst-bd_sf"/>
</dbReference>
<proteinExistence type="predicted"/>
<sequence>MYNQLAGVLAAPGGAVAAGPTPLGRGLVATQQVTQGATLLSVDWANMLCVTDQPKLGDAFGRRVLGDWQMLHGRLPPLLVRYLVGDEGDWFVRLAAWLLWLRRNAQGPWRLYIDLLPREEEITTLMNYRPEEVGELQSPLLESRAALERSQIAGLHDRLFCTSGGELRALQLAAGLQDTVWAACMVNSRSFSETVEGETVSLMVPCADMANHALAPNASYQFVAPADAFQLQALQDIARGAEACISYGCTHKSNEGLMRDYGFVVPGNLNDRVPFSAGKQGARLLALGGCDDVASQLAARAAGLGAMAQPSISAPRLLEALGLGGEAGGSFDLTAAAAAAMGDSEADAARRRLLATLMSLQPFLRDIPPAGSTASAAAAAAAAAGAAPPLSEAELQRERQSSAALVGQCQQLLAGMPTTVETDEALLAADGGGGERLGARRRQAVATRVEAKRLLRAAEAALQAYAAALR</sequence>
<evidence type="ECO:0000256" key="1">
    <source>
        <dbReference type="ARBA" id="ARBA00022603"/>
    </source>
</evidence>
<dbReference type="OrthoDB" id="341421at2759"/>
<keyword evidence="3" id="KW-0949">S-adenosyl-L-methionine</keyword>
<gene>
    <name evidence="5" type="ORF">CHLNCDRAFT_136721</name>
</gene>
<keyword evidence="1" id="KW-0489">Methyltransferase</keyword>
<dbReference type="Gene3D" id="3.90.1410.10">
    <property type="entry name" value="set domain protein methyltransferase, domain 1"/>
    <property type="match status" value="1"/>
</dbReference>
<feature type="domain" description="SET" evidence="4">
    <location>
        <begin position="12"/>
        <end position="248"/>
    </location>
</feature>
<dbReference type="GeneID" id="17352961"/>
<dbReference type="CDD" id="cd10527">
    <property type="entry name" value="SET_LSMT"/>
    <property type="match status" value="1"/>
</dbReference>
<dbReference type="Gene3D" id="3.90.1420.10">
    <property type="entry name" value="Rubisco LSMT, substrate-binding domain"/>
    <property type="match status" value="1"/>
</dbReference>
<dbReference type="Pfam" id="PF09273">
    <property type="entry name" value="Rubis-subs-bind"/>
    <property type="match status" value="1"/>
</dbReference>
<evidence type="ECO:0000259" key="4">
    <source>
        <dbReference type="PROSITE" id="PS50280"/>
    </source>
</evidence>
<dbReference type="SUPFAM" id="SSF81822">
    <property type="entry name" value="RuBisCo LSMT C-terminal, substrate-binding domain"/>
    <property type="match status" value="1"/>
</dbReference>
<dbReference type="SUPFAM" id="SSF82199">
    <property type="entry name" value="SET domain"/>
    <property type="match status" value="1"/>
</dbReference>
<evidence type="ECO:0000256" key="2">
    <source>
        <dbReference type="ARBA" id="ARBA00022679"/>
    </source>
</evidence>
<keyword evidence="2" id="KW-0808">Transferase</keyword>
<dbReference type="PROSITE" id="PS50280">
    <property type="entry name" value="SET"/>
    <property type="match status" value="1"/>
</dbReference>
<dbReference type="GO" id="GO:0016279">
    <property type="term" value="F:protein-lysine N-methyltransferase activity"/>
    <property type="evidence" value="ECO:0007669"/>
    <property type="project" value="TreeGrafter"/>
</dbReference>
<dbReference type="KEGG" id="cvr:CHLNCDRAFT_136721"/>
<dbReference type="InterPro" id="IPR046341">
    <property type="entry name" value="SET_dom_sf"/>
</dbReference>
<dbReference type="AlphaFoldDB" id="E1ZKX8"/>
<dbReference type="PANTHER" id="PTHR13271">
    <property type="entry name" value="UNCHARACTERIZED PUTATIVE METHYLTRANSFERASE"/>
    <property type="match status" value="1"/>
</dbReference>
<dbReference type="PANTHER" id="PTHR13271:SF137">
    <property type="entry name" value="SET DOMAIN-CONTAINING PROTEIN"/>
    <property type="match status" value="1"/>
</dbReference>
<dbReference type="GO" id="GO:0032259">
    <property type="term" value="P:methylation"/>
    <property type="evidence" value="ECO:0007669"/>
    <property type="project" value="UniProtKB-KW"/>
</dbReference>
<keyword evidence="6" id="KW-1185">Reference proteome</keyword>